<gene>
    <name evidence="2" type="ORF">J4P68_40795</name>
</gene>
<sequence length="1692" mass="187290">MANGVIAIRGFDYQATIILEALFDHFETRGPDAKVRPEGQDDLDLHWTEGADPRLRHIQVKKPREDKNGDRQPAAWTLTETVNELLPGTIARLASRRSEQAWVLGDDVAADVRSLVEAGTNAPSLTPVPYWTTVHLLARAKALSDGRPQGTVGDKLARARVNGTVPDDPAKAMGKLADDMKTLCATVGAPDEFADRYRRHMVDFHSSLPDVLERTTIRSTYGSEEEVAERVYARLSSRYSLSRTVAERALFRNLRGFINDISKQTGRTFDQAEFDLELRSVWPHMIPIKAPLSLPANFVIRPQLTDRFTKAWSGRAIEIVGTSGSGKTMLASAAIRQSEVAEPDRSTYYAEVRDNVALRDILVGVAFHLRRAGIVQLFSAAIESGVSEEEMLTRLAQSFSALPIKTLLLIDLVDGTCSPTFARDLAIFVRALSSAAQCRLGIFGQESALRQFSNLERDRYEVNRIEIDGFGFEEFVNLVARNHPNPDRAILWDIYHRVTAGRASGLIAQLAAVLADADTLTAMQDIAARPPDEVLPYAERQRFDRVSASSRLAAEKLLCFMLPFARSDAEQIFPDDNIGTAVNELQDLGLLRARGDGTFEMHETVRAGLESLIAPGLRRTAHKQLASWYETNGPLTAQILHLEEAGEESAARDHARAVFLRGKHWGALRAYVERHKLVTPDEVIQVMAGSTTVEDGYVLSDVLRGLGGTPPVDGLLQILRDQSERFSRDYQWASTVVTAILEFEPARLEQLLMLILDQTLDPPRMEAALSWLAIGARRSKVVVSPTTLALFNQQRPDIKRMLVQVLTLDWRRDVLRSVLQFLAGDAESAGVQRRSSYGSEFSLRIRSVADTVEFLAALPPVNPAAMIQARSALLGQFAAAIWAARKILREHCIAIINDTALEDVVVQGAIRILVHLAEPSIISLCDQLRSRSQPIKSLIEFVPALVPAACDRSEYERKVMDRHLPVEQRASALSVLAYVNANLGVVYTALQASGEDMSAWDFLFVLFCSQAPFPEAIPLVEKQMSDPKATQVAVVPALAKLGELETPAVTSMLVRALSHPDLAVRRCAAVVLQWRRSRSALRALIDRYTKEDNAFLLPTLASAIVASGASGVNELEPRAASSPHLRLWQCILAARRRDASFANELTGIACNPALSWQLRRAAIFAAAKLPYVSALEKIIPVVMAERSPLTIDKSINLIGHHVLASILLTEAAGMFNFFIAGEQRFTAFFGDLFDEIWQVAEEGRPGGEAAAKWLFTRLTHYNWSTNKAAPDAVINELHVPILHSAILRSLRLQGQPHLIEQQIPHADTAWLVMKCLLERSRAGAWDARLLARLKALLDQSPFGDNIRLNRVIADPQFSVSAAEAPHPPQAEHVPVAQGPTRISYKEIIEALADPARKLTPATPLVLGAVSEQEFAHLVQLLDPVNDRSNAVVTFLPAVQFTATGYLASHRTSSSTGISDPVRAMLRPVVAAANQSGSVIAWHEQRLSNLFGATYGPEFLVSLGARDDSARFYDELNMSAELLVPHLCKTAHAAPIMKFVDARIIPLLSRYASVGTDELFEGLCALAKAITAPEIDPVLAALFFRWMQCFDPEGSMLRHDQNYPLWRGVARLSEHARFDQIEGWQAGLASIIHMPLSQYHRETIARVLERDPRSYIQIESLLLRAANWEHFREDEIDRLDVAAERLFAHTRED</sequence>
<dbReference type="Pfam" id="PF13401">
    <property type="entry name" value="AAA_22"/>
    <property type="match status" value="1"/>
</dbReference>
<reference evidence="2" key="1">
    <citation type="journal article" date="2021" name="Int. J. Syst. Evol. Microbiol.">
        <title>Bradyrhizobium septentrionale sp. nov. (sv. septentrionale) and Bradyrhizobium quebecense sp. nov. (sv. septentrionale) associated with legumes native to Canada possess rearranged symbiosis genes and numerous insertion sequences.</title>
        <authorList>
            <person name="Bromfield E.S.P."/>
            <person name="Cloutier S."/>
        </authorList>
    </citation>
    <scope>NUCLEOTIDE SEQUENCE</scope>
    <source>
        <strain evidence="2">12S5</strain>
    </source>
</reference>
<dbReference type="SUPFAM" id="SSF52540">
    <property type="entry name" value="P-loop containing nucleoside triphosphate hydrolases"/>
    <property type="match status" value="1"/>
</dbReference>
<name>A0ABS3MVR9_9BRAD</name>
<organism evidence="2 3">
    <name type="scientific">Bradyrhizobium quebecense</name>
    <dbReference type="NCBI Taxonomy" id="2748629"/>
    <lineage>
        <taxon>Bacteria</taxon>
        <taxon>Pseudomonadati</taxon>
        <taxon>Pseudomonadota</taxon>
        <taxon>Alphaproteobacteria</taxon>
        <taxon>Hyphomicrobiales</taxon>
        <taxon>Nitrobacteraceae</taxon>
        <taxon>Bradyrhizobium</taxon>
    </lineage>
</organism>
<dbReference type="InterPro" id="IPR027417">
    <property type="entry name" value="P-loop_NTPase"/>
</dbReference>
<dbReference type="RefSeq" id="WP_207841137.1">
    <property type="nucleotide sequence ID" value="NZ_CP088283.1"/>
</dbReference>
<dbReference type="InterPro" id="IPR049945">
    <property type="entry name" value="AAA_22"/>
</dbReference>
<proteinExistence type="predicted"/>
<dbReference type="Pfam" id="PF13646">
    <property type="entry name" value="HEAT_2"/>
    <property type="match status" value="1"/>
</dbReference>
<dbReference type="EMBL" id="JAGEPA010000002">
    <property type="protein sequence ID" value="MBO1435584.1"/>
    <property type="molecule type" value="Genomic_DNA"/>
</dbReference>
<keyword evidence="3" id="KW-1185">Reference proteome</keyword>
<feature type="domain" description="ORC1/DEAH AAA+ ATPase" evidence="1">
    <location>
        <begin position="316"/>
        <end position="450"/>
    </location>
</feature>
<dbReference type="Proteomes" id="UP000692816">
    <property type="component" value="Unassembled WGS sequence"/>
</dbReference>
<dbReference type="InterPro" id="IPR011989">
    <property type="entry name" value="ARM-like"/>
</dbReference>
<evidence type="ECO:0000259" key="1">
    <source>
        <dbReference type="Pfam" id="PF13401"/>
    </source>
</evidence>
<dbReference type="SUPFAM" id="SSF48371">
    <property type="entry name" value="ARM repeat"/>
    <property type="match status" value="1"/>
</dbReference>
<evidence type="ECO:0000313" key="2">
    <source>
        <dbReference type="EMBL" id="MBO1435584.1"/>
    </source>
</evidence>
<dbReference type="InterPro" id="IPR016024">
    <property type="entry name" value="ARM-type_fold"/>
</dbReference>
<comment type="caution">
    <text evidence="2">The sequence shown here is derived from an EMBL/GenBank/DDBJ whole genome shotgun (WGS) entry which is preliminary data.</text>
</comment>
<dbReference type="Gene3D" id="3.40.50.300">
    <property type="entry name" value="P-loop containing nucleotide triphosphate hydrolases"/>
    <property type="match status" value="1"/>
</dbReference>
<evidence type="ECO:0000313" key="3">
    <source>
        <dbReference type="Proteomes" id="UP000692816"/>
    </source>
</evidence>
<protein>
    <recommendedName>
        <fullName evidence="1">ORC1/DEAH AAA+ ATPase domain-containing protein</fullName>
    </recommendedName>
</protein>
<dbReference type="Gene3D" id="1.25.10.10">
    <property type="entry name" value="Leucine-rich Repeat Variant"/>
    <property type="match status" value="1"/>
</dbReference>
<accession>A0ABS3MVR9</accession>